<protein>
    <submittedName>
        <fullName evidence="3">CPBP family intramembrane metalloprotease</fullName>
    </submittedName>
</protein>
<keyword evidence="3" id="KW-0645">Protease</keyword>
<dbReference type="Pfam" id="PF02517">
    <property type="entry name" value="Rce1-like"/>
    <property type="match status" value="1"/>
</dbReference>
<dbReference type="GO" id="GO:0008237">
    <property type="term" value="F:metallopeptidase activity"/>
    <property type="evidence" value="ECO:0007669"/>
    <property type="project" value="UniProtKB-KW"/>
</dbReference>
<proteinExistence type="predicted"/>
<feature type="transmembrane region" description="Helical" evidence="1">
    <location>
        <begin position="255"/>
        <end position="276"/>
    </location>
</feature>
<dbReference type="AlphaFoldDB" id="A0A4U2YDC8"/>
<dbReference type="GO" id="GO:0080120">
    <property type="term" value="P:CAAX-box protein maturation"/>
    <property type="evidence" value="ECO:0007669"/>
    <property type="project" value="UniProtKB-ARBA"/>
</dbReference>
<feature type="transmembrane region" description="Helical" evidence="1">
    <location>
        <begin position="217"/>
        <end position="235"/>
    </location>
</feature>
<keyword evidence="3" id="KW-0482">Metalloprotease</keyword>
<sequence length="283" mass="31974">MWTNTFRYIAKNPLLLALLMILLFLPLFASWGQFLSSGFLRETVSVSLLFWPKTDWKVAVPLPGWLIFGVISLIYTLGILWLVRKKKLGQAFLFILVGLLLAKAAGAAFQAISGWSTTQPIGAQSLAGKANLLVFATWHNPLWEELVFRGIPFLLLTLIYRGNTDLPSGARWMYLLIPSMIFAYYHVPGHGPGALFESFLIGVLWAWAALRWGLLSPIILHIYADAMIIPSLPKMKNMPLEEIPWLVNHSMLLQSIWALCVLLFLILVLALLIIGWRKARKTY</sequence>
<keyword evidence="1" id="KW-0472">Membrane</keyword>
<dbReference type="Proteomes" id="UP000307841">
    <property type="component" value="Unassembled WGS sequence"/>
</dbReference>
<dbReference type="InterPro" id="IPR003675">
    <property type="entry name" value="Rce1/LyrA-like_dom"/>
</dbReference>
<accession>A0A4U2YDC8</accession>
<feature type="transmembrane region" description="Helical" evidence="1">
    <location>
        <begin position="91"/>
        <end position="112"/>
    </location>
</feature>
<evidence type="ECO:0000259" key="2">
    <source>
        <dbReference type="Pfam" id="PF02517"/>
    </source>
</evidence>
<keyword evidence="1" id="KW-1133">Transmembrane helix</keyword>
<dbReference type="EMBL" id="SZNK01000001">
    <property type="protein sequence ID" value="TKI58464.1"/>
    <property type="molecule type" value="Genomic_DNA"/>
</dbReference>
<feature type="domain" description="CAAX prenyl protease 2/Lysostaphin resistance protein A-like" evidence="2">
    <location>
        <begin position="132"/>
        <end position="227"/>
    </location>
</feature>
<dbReference type="RefSeq" id="WP_137031889.1">
    <property type="nucleotide sequence ID" value="NZ_SZNK01000001.1"/>
</dbReference>
<dbReference type="GO" id="GO:0006508">
    <property type="term" value="P:proteolysis"/>
    <property type="evidence" value="ECO:0007669"/>
    <property type="project" value="UniProtKB-KW"/>
</dbReference>
<evidence type="ECO:0000256" key="1">
    <source>
        <dbReference type="SAM" id="Phobius"/>
    </source>
</evidence>
<name>A0A4U2YDC8_9BACL</name>
<evidence type="ECO:0000313" key="3">
    <source>
        <dbReference type="EMBL" id="TKI58464.1"/>
    </source>
</evidence>
<comment type="caution">
    <text evidence="3">The sequence shown here is derived from an EMBL/GenBank/DDBJ whole genome shotgun (WGS) entry which is preliminary data.</text>
</comment>
<organism evidence="3 4">
    <name type="scientific">Brevibacillus antibioticus</name>
    <dbReference type="NCBI Taxonomy" id="2570228"/>
    <lineage>
        <taxon>Bacteria</taxon>
        <taxon>Bacillati</taxon>
        <taxon>Bacillota</taxon>
        <taxon>Bacilli</taxon>
        <taxon>Bacillales</taxon>
        <taxon>Paenibacillaceae</taxon>
        <taxon>Brevibacillus</taxon>
    </lineage>
</organism>
<dbReference type="GO" id="GO:0004175">
    <property type="term" value="F:endopeptidase activity"/>
    <property type="evidence" value="ECO:0007669"/>
    <property type="project" value="UniProtKB-ARBA"/>
</dbReference>
<keyword evidence="4" id="KW-1185">Reference proteome</keyword>
<dbReference type="OrthoDB" id="2475912at2"/>
<keyword evidence="3" id="KW-0378">Hydrolase</keyword>
<feature type="transmembrane region" description="Helical" evidence="1">
    <location>
        <begin position="172"/>
        <end position="187"/>
    </location>
</feature>
<evidence type="ECO:0000313" key="4">
    <source>
        <dbReference type="Proteomes" id="UP000307841"/>
    </source>
</evidence>
<gene>
    <name evidence="3" type="ORF">E8L90_25410</name>
</gene>
<keyword evidence="1" id="KW-0812">Transmembrane</keyword>
<reference evidence="3 4" key="1">
    <citation type="submission" date="2019-04" db="EMBL/GenBank/DDBJ databases">
        <title>Whole genome sequencing of Brevibacillus sp. TGS2-1.</title>
        <authorList>
            <person name="Choi A."/>
        </authorList>
    </citation>
    <scope>NUCLEOTIDE SEQUENCE [LARGE SCALE GENOMIC DNA]</scope>
    <source>
        <strain evidence="3 4">TGS2-1</strain>
    </source>
</reference>
<feature type="transmembrane region" description="Helical" evidence="1">
    <location>
        <begin position="65"/>
        <end position="84"/>
    </location>
</feature>